<dbReference type="CDD" id="cd21159">
    <property type="entry name" value="XendoU"/>
    <property type="match status" value="1"/>
</dbReference>
<dbReference type="InterPro" id="IPR037227">
    <property type="entry name" value="EndoU-like"/>
</dbReference>
<accession>A0AAV3Q6M3</accession>
<evidence type="ECO:0000313" key="13">
    <source>
        <dbReference type="EMBL" id="GAA0159056.1"/>
    </source>
</evidence>
<organism evidence="13 14">
    <name type="scientific">Lithospermum erythrorhizon</name>
    <name type="common">Purple gromwell</name>
    <name type="synonym">Lithospermum officinale var. erythrorhizon</name>
    <dbReference type="NCBI Taxonomy" id="34254"/>
    <lineage>
        <taxon>Eukaryota</taxon>
        <taxon>Viridiplantae</taxon>
        <taxon>Streptophyta</taxon>
        <taxon>Embryophyta</taxon>
        <taxon>Tracheophyta</taxon>
        <taxon>Spermatophyta</taxon>
        <taxon>Magnoliopsida</taxon>
        <taxon>eudicotyledons</taxon>
        <taxon>Gunneridae</taxon>
        <taxon>Pentapetalae</taxon>
        <taxon>asterids</taxon>
        <taxon>lamiids</taxon>
        <taxon>Boraginales</taxon>
        <taxon>Boraginaceae</taxon>
        <taxon>Boraginoideae</taxon>
        <taxon>Lithospermeae</taxon>
        <taxon>Lithospermum</taxon>
    </lineage>
</organism>
<proteinExistence type="inferred from homology"/>
<evidence type="ECO:0000256" key="6">
    <source>
        <dbReference type="ARBA" id="ARBA00022759"/>
    </source>
</evidence>
<dbReference type="GO" id="GO:0016829">
    <property type="term" value="F:lyase activity"/>
    <property type="evidence" value="ECO:0007669"/>
    <property type="project" value="UniProtKB-KW"/>
</dbReference>
<protein>
    <recommendedName>
        <fullName evidence="12">EndoU domain-containing protein</fullName>
    </recommendedName>
</protein>
<evidence type="ECO:0000256" key="1">
    <source>
        <dbReference type="ARBA" id="ARBA00001936"/>
    </source>
</evidence>
<dbReference type="PANTHER" id="PTHR12439">
    <property type="entry name" value="PLACENTAL PROTEIN 11-RELATED"/>
    <property type="match status" value="1"/>
</dbReference>
<keyword evidence="14" id="KW-1185">Reference proteome</keyword>
<feature type="compositionally biased region" description="Basic and acidic residues" evidence="11">
    <location>
        <begin position="73"/>
        <end position="83"/>
    </location>
</feature>
<dbReference type="GO" id="GO:0003723">
    <property type="term" value="F:RNA binding"/>
    <property type="evidence" value="ECO:0007669"/>
    <property type="project" value="UniProtKB-KW"/>
</dbReference>
<dbReference type="PROSITE" id="PS51959">
    <property type="entry name" value="ENDOU"/>
    <property type="match status" value="1"/>
</dbReference>
<name>A0AAV3Q6M3_LITER</name>
<evidence type="ECO:0000259" key="12">
    <source>
        <dbReference type="PROSITE" id="PS51959"/>
    </source>
</evidence>
<dbReference type="PANTHER" id="PTHR12439:SF11">
    <property type="entry name" value="URIDYLATE-SPECIFIC ENDORIBONUCLEASE"/>
    <property type="match status" value="1"/>
</dbReference>
<keyword evidence="10" id="KW-0456">Lyase</keyword>
<evidence type="ECO:0000313" key="14">
    <source>
        <dbReference type="Proteomes" id="UP001454036"/>
    </source>
</evidence>
<dbReference type="Proteomes" id="UP001454036">
    <property type="component" value="Unassembled WGS sequence"/>
</dbReference>
<reference evidence="13 14" key="1">
    <citation type="submission" date="2024-01" db="EMBL/GenBank/DDBJ databases">
        <title>The complete chloroplast genome sequence of Lithospermum erythrorhizon: insights into the phylogenetic relationship among Boraginaceae species and the maternal lineages of purple gromwells.</title>
        <authorList>
            <person name="Okada T."/>
            <person name="Watanabe K."/>
        </authorList>
    </citation>
    <scope>NUCLEOTIDE SEQUENCE [LARGE SCALE GENOMIC DNA]</scope>
</reference>
<evidence type="ECO:0000256" key="4">
    <source>
        <dbReference type="ARBA" id="ARBA00022722"/>
    </source>
</evidence>
<feature type="region of interest" description="Disordered" evidence="11">
    <location>
        <begin position="1"/>
        <end position="124"/>
    </location>
</feature>
<evidence type="ECO:0000256" key="5">
    <source>
        <dbReference type="ARBA" id="ARBA00022723"/>
    </source>
</evidence>
<comment type="caution">
    <text evidence="13">The sequence shown here is derived from an EMBL/GenBank/DDBJ whole genome shotgun (WGS) entry which is preliminary data.</text>
</comment>
<dbReference type="EMBL" id="BAABME010003512">
    <property type="protein sequence ID" value="GAA0159056.1"/>
    <property type="molecule type" value="Genomic_DNA"/>
</dbReference>
<dbReference type="SUPFAM" id="SSF142877">
    <property type="entry name" value="EndoU-like"/>
    <property type="match status" value="1"/>
</dbReference>
<comment type="cofactor">
    <cofactor evidence="1">
        <name>Mn(2+)</name>
        <dbReference type="ChEBI" id="CHEBI:29035"/>
    </cofactor>
</comment>
<comment type="similarity">
    <text evidence="2">Belongs to the ENDOU family.</text>
</comment>
<comment type="subunit">
    <text evidence="3">Monomer.</text>
</comment>
<feature type="domain" description="EndoU" evidence="12">
    <location>
        <begin position="157"/>
        <end position="424"/>
    </location>
</feature>
<evidence type="ECO:0000256" key="8">
    <source>
        <dbReference type="ARBA" id="ARBA00022884"/>
    </source>
</evidence>
<evidence type="ECO:0000256" key="3">
    <source>
        <dbReference type="ARBA" id="ARBA00011245"/>
    </source>
</evidence>
<evidence type="ECO:0000256" key="11">
    <source>
        <dbReference type="SAM" id="MobiDB-lite"/>
    </source>
</evidence>
<dbReference type="InterPro" id="IPR018998">
    <property type="entry name" value="EndoU_C"/>
</dbReference>
<dbReference type="AlphaFoldDB" id="A0AAV3Q6M3"/>
<keyword evidence="5" id="KW-0479">Metal-binding</keyword>
<dbReference type="GO" id="GO:0016787">
    <property type="term" value="F:hydrolase activity"/>
    <property type="evidence" value="ECO:0007669"/>
    <property type="project" value="UniProtKB-KW"/>
</dbReference>
<dbReference type="GO" id="GO:0046872">
    <property type="term" value="F:metal ion binding"/>
    <property type="evidence" value="ECO:0007669"/>
    <property type="project" value="UniProtKB-KW"/>
</dbReference>
<keyword evidence="8" id="KW-0694">RNA-binding</keyword>
<dbReference type="GO" id="GO:0004521">
    <property type="term" value="F:RNA endonuclease activity"/>
    <property type="evidence" value="ECO:0007669"/>
    <property type="project" value="InterPro"/>
</dbReference>
<feature type="compositionally biased region" description="Basic residues" evidence="11">
    <location>
        <begin position="115"/>
        <end position="124"/>
    </location>
</feature>
<evidence type="ECO:0000256" key="2">
    <source>
        <dbReference type="ARBA" id="ARBA00010168"/>
    </source>
</evidence>
<evidence type="ECO:0000256" key="9">
    <source>
        <dbReference type="ARBA" id="ARBA00023211"/>
    </source>
</evidence>
<keyword evidence="9" id="KW-0464">Manganese</keyword>
<keyword evidence="6" id="KW-0255">Endonuclease</keyword>
<evidence type="ECO:0000256" key="10">
    <source>
        <dbReference type="ARBA" id="ARBA00023239"/>
    </source>
</evidence>
<keyword evidence="4" id="KW-0540">Nuclease</keyword>
<evidence type="ECO:0000256" key="7">
    <source>
        <dbReference type="ARBA" id="ARBA00022801"/>
    </source>
</evidence>
<gene>
    <name evidence="13" type="ORF">LIER_15931</name>
</gene>
<sequence length="424" mass="48643">MDGLVKGLLDVALGGNNNQNETKSHRDQLSTSSWAEVVSGEQDDDDRSKNNQNYAYQREEPRESGGSRPTMRPHKDLNEDYGRIQDNVQNDYEQSRWNQKEEEVGNSDGWETVKKKPSKQHKKVHLDQWDNFKRPPQEQQYSNEVEYGVDMEPSGPELQDLSKACNKLWELDLNRLQPGKDYEIDCAKGKKVHQRDDVAEGTLFSWVSEDVFKKPTFSRFCSLLDNYNPDQGVKEVVTPQERQEQEAFMEEISRTAPIKYLHKYLAAKGIVSESYNEFKRMMTSLWFDLLGRGGTSGCSSAFEHVFVGEIKKQGEVSGFHNWLQFYLEEAKGRVDYQGYIFPRRRGEIPDSETQLLTIQFEWNGVLKSVSSTLVGASPEFEIAIYTLCFFVGGEDNYVELGPYQVNIKCYHLGNKIGSAFPIAE</sequence>
<keyword evidence="7" id="KW-0378">Hydrolase</keyword>
<dbReference type="Pfam" id="PF09412">
    <property type="entry name" value="XendoU"/>
    <property type="match status" value="1"/>
</dbReference>
<dbReference type="InterPro" id="IPR039787">
    <property type="entry name" value="ENDOU"/>
</dbReference>
<feature type="compositionally biased region" description="Polar residues" evidence="11">
    <location>
        <begin position="86"/>
        <end position="97"/>
    </location>
</feature>